<dbReference type="EMBL" id="JACZHT010000006">
    <property type="protein sequence ID" value="MBE1237667.1"/>
    <property type="molecule type" value="Genomic_DNA"/>
</dbReference>
<dbReference type="AlphaFoldDB" id="A0A8J7CPZ8"/>
<keyword evidence="6 7" id="KW-0949">S-adenosyl-L-methionine</keyword>
<dbReference type="PANTHER" id="PTHR11579">
    <property type="entry name" value="PROTEIN-L-ISOASPARTATE O-METHYLTRANSFERASE"/>
    <property type="match status" value="1"/>
</dbReference>
<dbReference type="CDD" id="cd02440">
    <property type="entry name" value="AdoMet_MTases"/>
    <property type="match status" value="1"/>
</dbReference>
<evidence type="ECO:0000256" key="4">
    <source>
        <dbReference type="ARBA" id="ARBA00022603"/>
    </source>
</evidence>
<dbReference type="InterPro" id="IPR029063">
    <property type="entry name" value="SAM-dependent_MTases_sf"/>
</dbReference>
<dbReference type="GO" id="GO:0005737">
    <property type="term" value="C:cytoplasm"/>
    <property type="evidence" value="ECO:0007669"/>
    <property type="project" value="UniProtKB-SubCell"/>
</dbReference>
<evidence type="ECO:0000256" key="6">
    <source>
        <dbReference type="ARBA" id="ARBA00022691"/>
    </source>
</evidence>
<dbReference type="PROSITE" id="PS01279">
    <property type="entry name" value="PCMT"/>
    <property type="match status" value="1"/>
</dbReference>
<dbReference type="EC" id="2.1.1.77" evidence="7"/>
<dbReference type="GO" id="GO:0004719">
    <property type="term" value="F:protein-L-isoaspartate (D-aspartate) O-methyltransferase activity"/>
    <property type="evidence" value="ECO:0007669"/>
    <property type="project" value="UniProtKB-UniRule"/>
</dbReference>
<keyword evidence="9" id="KW-1185">Reference proteome</keyword>
<evidence type="ECO:0000256" key="1">
    <source>
        <dbReference type="ARBA" id="ARBA00004496"/>
    </source>
</evidence>
<dbReference type="GO" id="GO:0032259">
    <property type="term" value="P:methylation"/>
    <property type="evidence" value="ECO:0007669"/>
    <property type="project" value="UniProtKB-KW"/>
</dbReference>
<comment type="caution">
    <text evidence="8">The sequence shown here is derived from an EMBL/GenBank/DDBJ whole genome shotgun (WGS) entry which is preliminary data.</text>
</comment>
<dbReference type="SUPFAM" id="SSF53335">
    <property type="entry name" value="S-adenosyl-L-methionine-dependent methyltransferases"/>
    <property type="match status" value="1"/>
</dbReference>
<accession>A0A8J7CPZ8</accession>
<evidence type="ECO:0000256" key="7">
    <source>
        <dbReference type="HAMAP-Rule" id="MF_00090"/>
    </source>
</evidence>
<keyword evidence="5 7" id="KW-0808">Transferase</keyword>
<evidence type="ECO:0000313" key="8">
    <source>
        <dbReference type="EMBL" id="MBE1237667.1"/>
    </source>
</evidence>
<evidence type="ECO:0000256" key="2">
    <source>
        <dbReference type="ARBA" id="ARBA00005369"/>
    </source>
</evidence>
<gene>
    <name evidence="7" type="primary">pcm</name>
    <name evidence="8" type="ORF">IHV25_08400</name>
</gene>
<name>A0A8J7CPZ8_9PROT</name>
<comment type="subcellular location">
    <subcellularLocation>
        <location evidence="1 7">Cytoplasm</location>
    </subcellularLocation>
</comment>
<dbReference type="HAMAP" id="MF_00090">
    <property type="entry name" value="PIMT"/>
    <property type="match status" value="1"/>
</dbReference>
<sequence length="210" mass="23381">MLAELRKRGVFDKAVLEALDSVPRELFVAQPFAKRAFENTALPIGCGQTISQPLVVGLMTQALDLSDRHKVLEIGTGCGYQTAVLSRLCRRVYSIERHAPLLEEALYRFHALKLRNIVAMEGDGYRGWPEQAPFERIMVTAAAPDIPRSLVEHLAVGGLMILPVGVHEDDQYVVRVRKLSTHIQTETLFPVRFVPMVEGLPPRCTLGPQS</sequence>
<protein>
    <recommendedName>
        <fullName evidence="7">Protein-L-isoaspartate O-methyltransferase</fullName>
        <ecNumber evidence="7">2.1.1.77</ecNumber>
    </recommendedName>
    <alternativeName>
        <fullName evidence="7">L-isoaspartyl protein carboxyl methyltransferase</fullName>
    </alternativeName>
    <alternativeName>
        <fullName evidence="7">Protein L-isoaspartyl methyltransferase</fullName>
    </alternativeName>
    <alternativeName>
        <fullName evidence="7">Protein-beta-aspartate methyltransferase</fullName>
        <shortName evidence="7">PIMT</shortName>
    </alternativeName>
</protein>
<evidence type="ECO:0000313" key="9">
    <source>
        <dbReference type="Proteomes" id="UP000631034"/>
    </source>
</evidence>
<dbReference type="Proteomes" id="UP000631034">
    <property type="component" value="Unassembled WGS sequence"/>
</dbReference>
<feature type="active site" evidence="7">
    <location>
        <position position="51"/>
    </location>
</feature>
<dbReference type="NCBIfam" id="TIGR00080">
    <property type="entry name" value="pimt"/>
    <property type="match status" value="1"/>
</dbReference>
<proteinExistence type="inferred from homology"/>
<comment type="catalytic activity">
    <reaction evidence="7">
        <text>[protein]-L-isoaspartate + S-adenosyl-L-methionine = [protein]-L-isoaspartate alpha-methyl ester + S-adenosyl-L-homocysteine</text>
        <dbReference type="Rhea" id="RHEA:12705"/>
        <dbReference type="Rhea" id="RHEA-COMP:12143"/>
        <dbReference type="Rhea" id="RHEA-COMP:12144"/>
        <dbReference type="ChEBI" id="CHEBI:57856"/>
        <dbReference type="ChEBI" id="CHEBI:59789"/>
        <dbReference type="ChEBI" id="CHEBI:90596"/>
        <dbReference type="ChEBI" id="CHEBI:90598"/>
        <dbReference type="EC" id="2.1.1.77"/>
    </reaction>
</comment>
<reference evidence="8" key="1">
    <citation type="submission" date="2020-10" db="EMBL/GenBank/DDBJ databases">
        <title>Genome sequence of the unusual species of purple photosynthetic bacteria, Phaeovibrio sulfidiphilus DSM 23193, type strain.</title>
        <authorList>
            <person name="Kyndt J.A."/>
            <person name="Meyer T.E."/>
        </authorList>
    </citation>
    <scope>NUCLEOTIDE SEQUENCE</scope>
    <source>
        <strain evidence="8">DSM 23193</strain>
    </source>
</reference>
<comment type="function">
    <text evidence="7">Catalyzes the methyl esterification of L-isoaspartyl residues in peptides and proteins that result from spontaneous decomposition of normal L-aspartyl and L-asparaginyl residues. It plays a role in the repair and/or degradation of damaged proteins.</text>
</comment>
<dbReference type="Pfam" id="PF01135">
    <property type="entry name" value="PCMT"/>
    <property type="match status" value="1"/>
</dbReference>
<dbReference type="PANTHER" id="PTHR11579:SF0">
    <property type="entry name" value="PROTEIN-L-ISOASPARTATE(D-ASPARTATE) O-METHYLTRANSFERASE"/>
    <property type="match status" value="1"/>
</dbReference>
<keyword evidence="4 7" id="KW-0489">Methyltransferase</keyword>
<evidence type="ECO:0000256" key="5">
    <source>
        <dbReference type="ARBA" id="ARBA00022679"/>
    </source>
</evidence>
<keyword evidence="3 7" id="KW-0963">Cytoplasm</keyword>
<dbReference type="InterPro" id="IPR000682">
    <property type="entry name" value="PCMT"/>
</dbReference>
<comment type="similarity">
    <text evidence="2 7">Belongs to the methyltransferase superfamily. L-isoaspartyl/D-aspartyl protein methyltransferase family.</text>
</comment>
<dbReference type="GO" id="GO:0030091">
    <property type="term" value="P:protein repair"/>
    <property type="evidence" value="ECO:0007669"/>
    <property type="project" value="UniProtKB-UniRule"/>
</dbReference>
<evidence type="ECO:0000256" key="3">
    <source>
        <dbReference type="ARBA" id="ARBA00022490"/>
    </source>
</evidence>
<organism evidence="8 9">
    <name type="scientific">Phaeovibrio sulfidiphilus</name>
    <dbReference type="NCBI Taxonomy" id="1220600"/>
    <lineage>
        <taxon>Bacteria</taxon>
        <taxon>Pseudomonadati</taxon>
        <taxon>Pseudomonadota</taxon>
        <taxon>Alphaproteobacteria</taxon>
        <taxon>Rhodospirillales</taxon>
        <taxon>Rhodospirillaceae</taxon>
        <taxon>Phaeovibrio</taxon>
    </lineage>
</organism>
<dbReference type="NCBIfam" id="NF001453">
    <property type="entry name" value="PRK00312.1"/>
    <property type="match status" value="1"/>
</dbReference>
<dbReference type="FunFam" id="3.40.50.150:FF:000010">
    <property type="entry name" value="Protein-L-isoaspartate O-methyltransferase"/>
    <property type="match status" value="1"/>
</dbReference>
<dbReference type="Gene3D" id="3.40.50.150">
    <property type="entry name" value="Vaccinia Virus protein VP39"/>
    <property type="match status" value="1"/>
</dbReference>